<name>B0XAL3_CULQU</name>
<dbReference type="GO" id="GO:0008270">
    <property type="term" value="F:zinc ion binding"/>
    <property type="evidence" value="ECO:0007669"/>
    <property type="project" value="UniProtKB-KW"/>
</dbReference>
<reference evidence="5" key="2">
    <citation type="submission" date="2020-05" db="UniProtKB">
        <authorList>
            <consortium name="EnsemblMetazoa"/>
        </authorList>
    </citation>
    <scope>IDENTIFICATION</scope>
    <source>
        <strain evidence="5">JHB</strain>
    </source>
</reference>
<dbReference type="HOGENOM" id="CLU_934654_0_0_1"/>
<keyword evidence="1" id="KW-0479">Metal-binding</keyword>
<dbReference type="Proteomes" id="UP000002320">
    <property type="component" value="Unassembled WGS sequence"/>
</dbReference>
<dbReference type="GO" id="GO:0003676">
    <property type="term" value="F:nucleic acid binding"/>
    <property type="evidence" value="ECO:0007669"/>
    <property type="project" value="InterPro"/>
</dbReference>
<evidence type="ECO:0000256" key="2">
    <source>
        <dbReference type="SAM" id="MobiDB-lite"/>
    </source>
</evidence>
<keyword evidence="1" id="KW-0863">Zinc-finger</keyword>
<sequence>MNRALKDIGSVFMFDYADGRKERVYANDANVKSTYVRLFGLPPEIGNVDIELALSKFGNVQQVVREKYSIDTGYPIWNGNRGVHMELTSEMPRIVEIHGVSARIFYEGQCKSCFVCGSKDHQRRDCLERRPKNNRQPSSVNENGCSFDGIFDSAVVQPDSHLVAQHSTNLESLDIVQQSTLNVIAKENGAVTGGNGKTNQLNNKTNEDHSKQKNQKKQLKVKGRTDENGPLRSTSRVCRTEMWPTVTRSSLKRIYKKGDKLDCGNYRGITLINAAYKILSQRGIGEPAAFRDVDVFSI</sequence>
<dbReference type="OrthoDB" id="10006908at2759"/>
<accession>B0XAL3</accession>
<dbReference type="AlphaFoldDB" id="B0XAL3"/>
<dbReference type="STRING" id="7176.B0XAL3"/>
<dbReference type="KEGG" id="cqu:CpipJ_CPIJ016600"/>
<keyword evidence="6" id="KW-1185">Reference proteome</keyword>
<dbReference type="InterPro" id="IPR001878">
    <property type="entry name" value="Znf_CCHC"/>
</dbReference>
<evidence type="ECO:0000256" key="1">
    <source>
        <dbReference type="PROSITE-ProRule" id="PRU00047"/>
    </source>
</evidence>
<feature type="region of interest" description="Disordered" evidence="2">
    <location>
        <begin position="188"/>
        <end position="234"/>
    </location>
</feature>
<protein>
    <submittedName>
        <fullName evidence="4">Predicted protein</fullName>
    </submittedName>
</protein>
<feature type="compositionally biased region" description="Basic residues" evidence="2">
    <location>
        <begin position="212"/>
        <end position="222"/>
    </location>
</feature>
<dbReference type="PROSITE" id="PS50158">
    <property type="entry name" value="ZF_CCHC"/>
    <property type="match status" value="1"/>
</dbReference>
<reference evidence="4" key="1">
    <citation type="submission" date="2007-03" db="EMBL/GenBank/DDBJ databases">
        <title>Annotation of Culex pipiens quinquefasciatus.</title>
        <authorList>
            <consortium name="The Broad Institute Genome Sequencing Platform"/>
            <person name="Atkinson P.W."/>
            <person name="Hemingway J."/>
            <person name="Christensen B.M."/>
            <person name="Higgs S."/>
            <person name="Kodira C."/>
            <person name="Hannick L."/>
            <person name="Megy K."/>
            <person name="O'Leary S."/>
            <person name="Pearson M."/>
            <person name="Haas B.J."/>
            <person name="Mauceli E."/>
            <person name="Wortman J.R."/>
            <person name="Lee N.H."/>
            <person name="Guigo R."/>
            <person name="Stanke M."/>
            <person name="Alvarado L."/>
            <person name="Amedeo P."/>
            <person name="Antoine C.H."/>
            <person name="Arensburger P."/>
            <person name="Bidwell S.L."/>
            <person name="Crawford M."/>
            <person name="Camaro F."/>
            <person name="Devon K."/>
            <person name="Engels R."/>
            <person name="Hammond M."/>
            <person name="Howarth C."/>
            <person name="Koehrsen M."/>
            <person name="Lawson D."/>
            <person name="Montgomery P."/>
            <person name="Nene V."/>
            <person name="Nusbaum C."/>
            <person name="Puiu D."/>
            <person name="Romero-Severson J."/>
            <person name="Severson D.W."/>
            <person name="Shumway M."/>
            <person name="Sisk P."/>
            <person name="Stolte C."/>
            <person name="Zeng Q."/>
            <person name="Eisenstadt E."/>
            <person name="Fraser-Liggett C."/>
            <person name="Strausberg R."/>
            <person name="Galagan J."/>
            <person name="Birren B."/>
            <person name="Collins F.H."/>
        </authorList>
    </citation>
    <scope>NUCLEOTIDE SEQUENCE [LARGE SCALE GENOMIC DNA]</scope>
    <source>
        <strain evidence="4">JHB</strain>
    </source>
</reference>
<keyword evidence="1" id="KW-0862">Zinc</keyword>
<evidence type="ECO:0000313" key="6">
    <source>
        <dbReference type="Proteomes" id="UP000002320"/>
    </source>
</evidence>
<feature type="domain" description="CCHC-type" evidence="3">
    <location>
        <begin position="113"/>
        <end position="126"/>
    </location>
</feature>
<evidence type="ECO:0000313" key="4">
    <source>
        <dbReference type="EMBL" id="EDS43749.1"/>
    </source>
</evidence>
<dbReference type="EMBL" id="DS232588">
    <property type="protein sequence ID" value="EDS43749.1"/>
    <property type="molecule type" value="Genomic_DNA"/>
</dbReference>
<dbReference type="VEuPathDB" id="VectorBase:CPIJ016600"/>
<dbReference type="VEuPathDB" id="VectorBase:CQUJHB015448"/>
<evidence type="ECO:0000259" key="3">
    <source>
        <dbReference type="PROSITE" id="PS50158"/>
    </source>
</evidence>
<proteinExistence type="predicted"/>
<dbReference type="EnsemblMetazoa" id="CPIJ016600-RA">
    <property type="protein sequence ID" value="CPIJ016600-PA"/>
    <property type="gene ID" value="CPIJ016600"/>
</dbReference>
<gene>
    <name evidence="5" type="primary">6050027</name>
    <name evidence="4" type="ORF">CpipJ_CPIJ016600</name>
</gene>
<dbReference type="InParanoid" id="B0XAL3"/>
<evidence type="ECO:0000313" key="5">
    <source>
        <dbReference type="EnsemblMetazoa" id="CPIJ016600-PA"/>
    </source>
</evidence>
<organism>
    <name type="scientific">Culex quinquefasciatus</name>
    <name type="common">Southern house mosquito</name>
    <name type="synonym">Culex pungens</name>
    <dbReference type="NCBI Taxonomy" id="7176"/>
    <lineage>
        <taxon>Eukaryota</taxon>
        <taxon>Metazoa</taxon>
        <taxon>Ecdysozoa</taxon>
        <taxon>Arthropoda</taxon>
        <taxon>Hexapoda</taxon>
        <taxon>Insecta</taxon>
        <taxon>Pterygota</taxon>
        <taxon>Neoptera</taxon>
        <taxon>Endopterygota</taxon>
        <taxon>Diptera</taxon>
        <taxon>Nematocera</taxon>
        <taxon>Culicoidea</taxon>
        <taxon>Culicidae</taxon>
        <taxon>Culicinae</taxon>
        <taxon>Culicini</taxon>
        <taxon>Culex</taxon>
        <taxon>Culex</taxon>
    </lineage>
</organism>